<dbReference type="PANTHER" id="PTHR32258">
    <property type="entry name" value="PROTEIN NETWORKED 4A"/>
    <property type="match status" value="1"/>
</dbReference>
<feature type="compositionally biased region" description="Basic and acidic residues" evidence="3">
    <location>
        <begin position="1"/>
        <end position="10"/>
    </location>
</feature>
<dbReference type="PROSITE" id="PS51774">
    <property type="entry name" value="NAB"/>
    <property type="match status" value="1"/>
</dbReference>
<feature type="region of interest" description="Disordered" evidence="3">
    <location>
        <begin position="1"/>
        <end position="25"/>
    </location>
</feature>
<evidence type="ECO:0000256" key="1">
    <source>
        <dbReference type="ARBA" id="ARBA00023054"/>
    </source>
</evidence>
<feature type="compositionally biased region" description="Low complexity" evidence="3">
    <location>
        <begin position="124"/>
        <end position="158"/>
    </location>
</feature>
<dbReference type="GO" id="GO:0003779">
    <property type="term" value="F:actin binding"/>
    <property type="evidence" value="ECO:0007669"/>
    <property type="project" value="InterPro"/>
</dbReference>
<evidence type="ECO:0000256" key="3">
    <source>
        <dbReference type="SAM" id="MobiDB-lite"/>
    </source>
</evidence>
<evidence type="ECO:0000313" key="6">
    <source>
        <dbReference type="Proteomes" id="UP000315295"/>
    </source>
</evidence>
<organism evidence="5 6">
    <name type="scientific">Malus baccata</name>
    <name type="common">Siberian crab apple</name>
    <name type="synonym">Pyrus baccata</name>
    <dbReference type="NCBI Taxonomy" id="106549"/>
    <lineage>
        <taxon>Eukaryota</taxon>
        <taxon>Viridiplantae</taxon>
        <taxon>Streptophyta</taxon>
        <taxon>Embryophyta</taxon>
        <taxon>Tracheophyta</taxon>
        <taxon>Spermatophyta</taxon>
        <taxon>Magnoliopsida</taxon>
        <taxon>eudicotyledons</taxon>
        <taxon>Gunneridae</taxon>
        <taxon>Pentapetalae</taxon>
        <taxon>rosids</taxon>
        <taxon>fabids</taxon>
        <taxon>Rosales</taxon>
        <taxon>Rosaceae</taxon>
        <taxon>Amygdaloideae</taxon>
        <taxon>Maleae</taxon>
        <taxon>Malus</taxon>
    </lineage>
</organism>
<keyword evidence="6" id="KW-1185">Reference proteome</keyword>
<comment type="caution">
    <text evidence="5">The sequence shown here is derived from an EMBL/GenBank/DDBJ whole genome shotgun (WGS) entry which is preliminary data.</text>
</comment>
<proteinExistence type="inferred from homology"/>
<evidence type="ECO:0000259" key="4">
    <source>
        <dbReference type="PROSITE" id="PS51774"/>
    </source>
</evidence>
<dbReference type="Pfam" id="PF07765">
    <property type="entry name" value="KIP1"/>
    <property type="match status" value="1"/>
</dbReference>
<comment type="similarity">
    <text evidence="2">Belongs to the NET family.</text>
</comment>
<feature type="compositionally biased region" description="Polar residues" evidence="3">
    <location>
        <begin position="14"/>
        <end position="25"/>
    </location>
</feature>
<dbReference type="PANTHER" id="PTHR32258:SF14">
    <property type="entry name" value="GB|AAF19561.1"/>
    <property type="match status" value="1"/>
</dbReference>
<reference evidence="5 6" key="1">
    <citation type="journal article" date="2019" name="G3 (Bethesda)">
        <title>Sequencing of a Wild Apple (Malus baccata) Genome Unravels the Differences Between Cultivated and Wild Apple Species Regarding Disease Resistance and Cold Tolerance.</title>
        <authorList>
            <person name="Chen X."/>
        </authorList>
    </citation>
    <scope>NUCLEOTIDE SEQUENCE [LARGE SCALE GENOMIC DNA]</scope>
    <source>
        <strain evidence="6">cv. Shandingzi</strain>
        <tissue evidence="5">Leaves</tissue>
    </source>
</reference>
<evidence type="ECO:0000313" key="5">
    <source>
        <dbReference type="EMBL" id="TQE00547.1"/>
    </source>
</evidence>
<protein>
    <recommendedName>
        <fullName evidence="4">NAB domain-containing protein</fullName>
    </recommendedName>
</protein>
<dbReference type="EMBL" id="VIEB01000210">
    <property type="protein sequence ID" value="TQE00547.1"/>
    <property type="molecule type" value="Genomic_DNA"/>
</dbReference>
<gene>
    <name evidence="5" type="ORF">C1H46_013791</name>
</gene>
<accession>A0A540MP18</accession>
<dbReference type="Proteomes" id="UP000315295">
    <property type="component" value="Unassembled WGS sequence"/>
</dbReference>
<dbReference type="GO" id="GO:0005774">
    <property type="term" value="C:vacuolar membrane"/>
    <property type="evidence" value="ECO:0007669"/>
    <property type="project" value="TreeGrafter"/>
</dbReference>
<evidence type="ECO:0000256" key="2">
    <source>
        <dbReference type="ARBA" id="ARBA00038006"/>
    </source>
</evidence>
<feature type="region of interest" description="Disordered" evidence="3">
    <location>
        <begin position="110"/>
        <end position="174"/>
    </location>
</feature>
<feature type="domain" description="NAB" evidence="4">
    <location>
        <begin position="10"/>
        <end position="89"/>
    </location>
</feature>
<dbReference type="InterPro" id="IPR051861">
    <property type="entry name" value="NET_actin-binding_domain"/>
</dbReference>
<keyword evidence="1" id="KW-0175">Coiled coil</keyword>
<dbReference type="AlphaFoldDB" id="A0A540MP18"/>
<name>A0A540MP18_MALBA</name>
<sequence>MERTELKESDSTELDNGTTPDRSTSMWLVENLEEMDQRIKQMMKLIKEDGDSLPENDEAFSQKKPELVEEFHRMYRSLAGCYEHLTKEAHKGFGDSEYGFDQRSPLLTPDAKHGMHKSGHQVVGLDISPSSDGSSPALSLKNGSESSFSTSLGSEPESLNSHVRNYLVPPPNVDLDNLRWQQEITELEN</sequence>
<dbReference type="STRING" id="106549.A0A540MP18"/>
<dbReference type="InterPro" id="IPR011684">
    <property type="entry name" value="NAB"/>
</dbReference>